<dbReference type="InterPro" id="IPR002035">
    <property type="entry name" value="VWF_A"/>
</dbReference>
<accession>K9H3H8</accession>
<dbReference type="EMBL" id="ANHY01000002">
    <property type="protein sequence ID" value="EKV32830.1"/>
    <property type="molecule type" value="Genomic_DNA"/>
</dbReference>
<dbReference type="PATRIC" id="fig|1238182.3.peg.206"/>
<comment type="caution">
    <text evidence="3">The sequence shown here is derived from an EMBL/GenBank/DDBJ whole genome shotgun (WGS) entry which is preliminary data.</text>
</comment>
<dbReference type="Gene3D" id="3.40.50.300">
    <property type="entry name" value="P-loop containing nucleotide triphosphate hydrolases"/>
    <property type="match status" value="1"/>
</dbReference>
<gene>
    <name evidence="3" type="ORF">C882_1668</name>
</gene>
<dbReference type="RefSeq" id="WP_009538657.1">
    <property type="nucleotide sequence ID" value="NZ_ANHY01000002.1"/>
</dbReference>
<dbReference type="Pfam" id="PF17863">
    <property type="entry name" value="AAA_lid_2"/>
    <property type="match status" value="1"/>
</dbReference>
<evidence type="ECO:0000256" key="1">
    <source>
        <dbReference type="SAM" id="MobiDB-lite"/>
    </source>
</evidence>
<dbReference type="PANTHER" id="PTHR43473:SF2">
    <property type="entry name" value="MAGNESIUM-CHELATASE SUBUNIT CHLD, CHLOROPLASTIC"/>
    <property type="match status" value="1"/>
</dbReference>
<name>K9H3H8_9PROT</name>
<dbReference type="Gene3D" id="1.10.8.80">
    <property type="entry name" value="Magnesium chelatase subunit I, C-Terminal domain"/>
    <property type="match status" value="1"/>
</dbReference>
<feature type="compositionally biased region" description="Low complexity" evidence="1">
    <location>
        <begin position="338"/>
        <end position="348"/>
    </location>
</feature>
<evidence type="ECO:0000313" key="4">
    <source>
        <dbReference type="Proteomes" id="UP000009881"/>
    </source>
</evidence>
<feature type="region of interest" description="Disordered" evidence="1">
    <location>
        <begin position="322"/>
        <end position="354"/>
    </location>
</feature>
<reference evidence="3 4" key="1">
    <citation type="journal article" date="2013" name="Genome Announc.">
        <title>Draft Genome Sequence of an Alphaproteobacterium, Caenispirillum salinarum AK4(T), Isolated from a Solar Saltern.</title>
        <authorList>
            <person name="Khatri I."/>
            <person name="Singh A."/>
            <person name="Korpole S."/>
            <person name="Pinnaka A.K."/>
            <person name="Subramanian S."/>
        </authorList>
    </citation>
    <scope>NUCLEOTIDE SEQUENCE [LARGE SCALE GENOMIC DNA]</scope>
    <source>
        <strain evidence="3 4">AK4</strain>
    </source>
</reference>
<dbReference type="Pfam" id="PF13519">
    <property type="entry name" value="VWA_2"/>
    <property type="match status" value="1"/>
</dbReference>
<sequence>MTDAAAPGGAGLCWADAAYAAALLAVDPAGLGGAVLRAAPGPVRERWLRLFRERLPEAAPMRRIPAHVSDDGLLGGLDLPATLRAGRPVARAGLLAGAHGGAVVVPMAERLSAGVAARLRAVLDEGRVRAAREGLALEAPARLGVVALDEGTADDEAVPPALADRLALHLDLHPFRPTEPAVVPDAAAVAAARARLGSVSVGDDVVEALSAAAVALGADSLRAPLLAVRAARAAAALAGRAAVAEADVARAAMLVLAPRATRLPQAEPEADQPPEAPGEDDPRPDQDGAGGGEACDGDGQEAAGAVLPPGLLEQLKTAARLQAAGPSVGRTPVRRRAQGPGRPAGIRAGPPPPGARLAVVETLRAAAPWQRLRGAAPGEPLRIRAEDFRHQRTNPRTRTTTIFAVDASGSAAVARLAEAKGAVELLLADCYVRRDRVAVIAFRGTGADLLLTPTRSLARARRCLSALPGGGGTPLAAGLDAALAQVEAALRRGERPVVVVLTDGRANVCRDGKGGRRAAAAEAEAAARSLRASGAACLVVDTATRPEALAAALAAAMAARYLALPHADAATLSRAARAAGEEGGHAVPA</sequence>
<dbReference type="InterPro" id="IPR027417">
    <property type="entry name" value="P-loop_NTPase"/>
</dbReference>
<evidence type="ECO:0000313" key="3">
    <source>
        <dbReference type="EMBL" id="EKV32830.1"/>
    </source>
</evidence>
<dbReference type="PROSITE" id="PS50234">
    <property type="entry name" value="VWFA"/>
    <property type="match status" value="1"/>
</dbReference>
<dbReference type="PANTHER" id="PTHR43473">
    <property type="entry name" value="MAGNESIUM-CHELATASE SUBUNIT CHLD, CHLOROPLASTIC"/>
    <property type="match status" value="1"/>
</dbReference>
<dbReference type="Proteomes" id="UP000009881">
    <property type="component" value="Unassembled WGS sequence"/>
</dbReference>
<feature type="domain" description="VWFA" evidence="2">
    <location>
        <begin position="400"/>
        <end position="540"/>
    </location>
</feature>
<dbReference type="InterPro" id="IPR041628">
    <property type="entry name" value="ChlI/MoxR_AAA_lid"/>
</dbReference>
<proteinExistence type="predicted"/>
<dbReference type="InterPro" id="IPR036465">
    <property type="entry name" value="vWFA_dom_sf"/>
</dbReference>
<dbReference type="AlphaFoldDB" id="K9H3H8"/>
<dbReference type="NCBIfam" id="NF009943">
    <property type="entry name" value="PRK13406.1"/>
    <property type="match status" value="1"/>
</dbReference>
<dbReference type="SMART" id="SM00327">
    <property type="entry name" value="VWA"/>
    <property type="match status" value="1"/>
</dbReference>
<evidence type="ECO:0000259" key="2">
    <source>
        <dbReference type="PROSITE" id="PS50234"/>
    </source>
</evidence>
<dbReference type="eggNOG" id="COG1240">
    <property type="taxonomic scope" value="Bacteria"/>
</dbReference>
<dbReference type="OrthoDB" id="9775079at2"/>
<keyword evidence="4" id="KW-1185">Reference proteome</keyword>
<dbReference type="SUPFAM" id="SSF52540">
    <property type="entry name" value="P-loop containing nucleoside triphosphate hydrolases"/>
    <property type="match status" value="1"/>
</dbReference>
<organism evidence="3 4">
    <name type="scientific">Caenispirillum salinarum AK4</name>
    <dbReference type="NCBI Taxonomy" id="1238182"/>
    <lineage>
        <taxon>Bacteria</taxon>
        <taxon>Pseudomonadati</taxon>
        <taxon>Pseudomonadota</taxon>
        <taxon>Alphaproteobacteria</taxon>
        <taxon>Rhodospirillales</taxon>
        <taxon>Novispirillaceae</taxon>
        <taxon>Caenispirillum</taxon>
    </lineage>
</organism>
<dbReference type="STRING" id="1238182.C882_1668"/>
<feature type="region of interest" description="Disordered" evidence="1">
    <location>
        <begin position="260"/>
        <end position="304"/>
    </location>
</feature>
<protein>
    <submittedName>
        <fullName evidence="3">Protoporphyrin IX Mg-chelatase subunit D</fullName>
    </submittedName>
</protein>
<dbReference type="SUPFAM" id="SSF53300">
    <property type="entry name" value="vWA-like"/>
    <property type="match status" value="1"/>
</dbReference>
<dbReference type="Gene3D" id="3.40.50.410">
    <property type="entry name" value="von Willebrand factor, type A domain"/>
    <property type="match status" value="1"/>
</dbReference>